<accession>A0A0D0EP98</accession>
<dbReference type="Proteomes" id="UP000032076">
    <property type="component" value="Unassembled WGS sequence"/>
</dbReference>
<organism evidence="1 2">
    <name type="scientific">Caldibacillus thermoamylovorans</name>
    <dbReference type="NCBI Taxonomy" id="35841"/>
    <lineage>
        <taxon>Bacteria</taxon>
        <taxon>Bacillati</taxon>
        <taxon>Bacillota</taxon>
        <taxon>Bacilli</taxon>
        <taxon>Bacillales</taxon>
        <taxon>Bacillaceae</taxon>
        <taxon>Caldibacillus</taxon>
    </lineage>
</organism>
<protein>
    <submittedName>
        <fullName evidence="1">Uncharacterized protein</fullName>
    </submittedName>
</protein>
<name>A0A0D0EP98_9BACI</name>
<dbReference type="AlphaFoldDB" id="A0A0D0EP98"/>
<sequence>MDSNDKNDKNNPLIFIPIPFASLKAQNGMKLIPFERYFY</sequence>
<evidence type="ECO:0000313" key="1">
    <source>
        <dbReference type="EMBL" id="KIO73204.1"/>
    </source>
</evidence>
<dbReference type="EMBL" id="JXLU01000056">
    <property type="protein sequence ID" value="KIO73204.1"/>
    <property type="molecule type" value="Genomic_DNA"/>
</dbReference>
<gene>
    <name evidence="1" type="ORF">B4167_2345</name>
</gene>
<comment type="caution">
    <text evidence="1">The sequence shown here is derived from an EMBL/GenBank/DDBJ whole genome shotgun (WGS) entry which is preliminary data.</text>
</comment>
<evidence type="ECO:0000313" key="2">
    <source>
        <dbReference type="Proteomes" id="UP000032076"/>
    </source>
</evidence>
<reference evidence="1 2" key="1">
    <citation type="submission" date="2015-01" db="EMBL/GenBank/DDBJ databases">
        <title>Draft Genome Sequences of Four Bacillus thermoamylovorans Strains, Isolated From Food Products.</title>
        <authorList>
            <person name="Krawcyk A.O."/>
            <person name="Berendsen E.M."/>
            <person name="Eijlander R.T."/>
            <person name="de Jong A."/>
            <person name="Wells-Bennik M."/>
            <person name="Kuipers O.P."/>
        </authorList>
    </citation>
    <scope>NUCLEOTIDE SEQUENCE [LARGE SCALE GENOMIC DNA]</scope>
    <source>
        <strain evidence="1 2">B4167</strain>
    </source>
</reference>
<proteinExistence type="predicted"/>